<dbReference type="PROSITE" id="PS50893">
    <property type="entry name" value="ABC_TRANSPORTER_2"/>
    <property type="match status" value="1"/>
</dbReference>
<dbReference type="InterPro" id="IPR027417">
    <property type="entry name" value="P-loop_NTPase"/>
</dbReference>
<feature type="domain" description="ABC transporter" evidence="5">
    <location>
        <begin position="4"/>
        <end position="234"/>
    </location>
</feature>
<gene>
    <name evidence="6" type="ORF">CFRA_01920</name>
</gene>
<dbReference type="SUPFAM" id="SSF52540">
    <property type="entry name" value="P-loop containing nucleoside triphosphate hydrolases"/>
    <property type="match status" value="1"/>
</dbReference>
<dbReference type="NCBIfam" id="TIGR03771">
    <property type="entry name" value="anch_rpt_ABC"/>
    <property type="match status" value="1"/>
</dbReference>
<keyword evidence="4 6" id="KW-0067">ATP-binding</keyword>
<dbReference type="EMBL" id="CP009247">
    <property type="protein sequence ID" value="APT88232.1"/>
    <property type="molecule type" value="Genomic_DNA"/>
</dbReference>
<dbReference type="InterPro" id="IPR003439">
    <property type="entry name" value="ABC_transporter-like_ATP-bd"/>
</dbReference>
<dbReference type="STRING" id="1437875.CFRA_01920"/>
<keyword evidence="7" id="KW-1185">Reference proteome</keyword>
<dbReference type="InterPro" id="IPR022508">
    <property type="entry name" value="ABC_trspt_anch-rpt_ATP-bd"/>
</dbReference>
<dbReference type="CDD" id="cd03235">
    <property type="entry name" value="ABC_Metallic_Cations"/>
    <property type="match status" value="1"/>
</dbReference>
<evidence type="ECO:0000256" key="4">
    <source>
        <dbReference type="ARBA" id="ARBA00022840"/>
    </source>
</evidence>
<dbReference type="InterPro" id="IPR003593">
    <property type="entry name" value="AAA+_ATPase"/>
</dbReference>
<dbReference type="GO" id="GO:0016887">
    <property type="term" value="F:ATP hydrolysis activity"/>
    <property type="evidence" value="ECO:0007669"/>
    <property type="project" value="InterPro"/>
</dbReference>
<protein>
    <submittedName>
        <fullName evidence="6">ABC transporter ATP-binding protein</fullName>
    </submittedName>
</protein>
<accession>A0A1L7CQX3</accession>
<name>A0A1L7CQX3_9CORY</name>
<evidence type="ECO:0000313" key="7">
    <source>
        <dbReference type="Proteomes" id="UP000185434"/>
    </source>
</evidence>
<keyword evidence="3" id="KW-0547">Nucleotide-binding</keyword>
<comment type="similarity">
    <text evidence="1">Belongs to the ABC transporter superfamily.</text>
</comment>
<evidence type="ECO:0000259" key="5">
    <source>
        <dbReference type="PROSITE" id="PS50893"/>
    </source>
</evidence>
<keyword evidence="2" id="KW-0813">Transport</keyword>
<dbReference type="RefSeq" id="WP_075663204.1">
    <property type="nucleotide sequence ID" value="NZ_CP009247.1"/>
</dbReference>
<dbReference type="AlphaFoldDB" id="A0A1L7CQX3"/>
<organism evidence="6 7">
    <name type="scientific">Corynebacterium frankenforstense DSM 45800</name>
    <dbReference type="NCBI Taxonomy" id="1437875"/>
    <lineage>
        <taxon>Bacteria</taxon>
        <taxon>Bacillati</taxon>
        <taxon>Actinomycetota</taxon>
        <taxon>Actinomycetes</taxon>
        <taxon>Mycobacteriales</taxon>
        <taxon>Corynebacteriaceae</taxon>
        <taxon>Corynebacterium</taxon>
    </lineage>
</organism>
<evidence type="ECO:0000256" key="1">
    <source>
        <dbReference type="ARBA" id="ARBA00005417"/>
    </source>
</evidence>
<evidence type="ECO:0000256" key="3">
    <source>
        <dbReference type="ARBA" id="ARBA00022741"/>
    </source>
</evidence>
<dbReference type="InterPro" id="IPR017871">
    <property type="entry name" value="ABC_transporter-like_CS"/>
</dbReference>
<dbReference type="PANTHER" id="PTHR42734">
    <property type="entry name" value="METAL TRANSPORT SYSTEM ATP-BINDING PROTEIN TM_0124-RELATED"/>
    <property type="match status" value="1"/>
</dbReference>
<evidence type="ECO:0000313" key="6">
    <source>
        <dbReference type="EMBL" id="APT88232.1"/>
    </source>
</evidence>
<sequence length="257" mass="27123">MSLLEIREVGVTLAGRTVVEPTDLDVEAGEFVGLLGPNGAGKTTLMRAVLGLVPAAGRVTLAGASGRALRRRVGYVPQRHDVNWDYPLSVHACVLGGRLGLRPVFRGPGETDYAAAAEALARVGLSGLATRTIGELSGGQRQRVLVARALARRPDLLLLDEPFTGLDHPATEALLELFARLCAEGTTVLMSTHNLPEAQHSCSRLILFNRTVRADAAPDSPLLRSAEPWTATFGVRPESPLLASLGVGAGREEVAAC</sequence>
<dbReference type="SMART" id="SM00382">
    <property type="entry name" value="AAA"/>
    <property type="match status" value="1"/>
</dbReference>
<dbReference type="PANTHER" id="PTHR42734:SF5">
    <property type="entry name" value="IRON TRANSPORT SYSTEM ATP-BINDING PROTEIN HI_0361-RELATED"/>
    <property type="match status" value="1"/>
</dbReference>
<reference evidence="6 7" key="1">
    <citation type="submission" date="2014-08" db="EMBL/GenBank/DDBJ databases">
        <title>Complete genome sequence of Corynebacterium frankenforstense ST18(T) (=DSM 45800(T)), isolated from raw cow milk.</title>
        <authorList>
            <person name="Ruckert C."/>
            <person name="Albersmeier A."/>
            <person name="Winkler A."/>
            <person name="Lipski A."/>
            <person name="Kalinowski J."/>
        </authorList>
    </citation>
    <scope>NUCLEOTIDE SEQUENCE [LARGE SCALE GENOMIC DNA]</scope>
    <source>
        <strain evidence="6 7">ST18</strain>
    </source>
</reference>
<dbReference type="Proteomes" id="UP000185434">
    <property type="component" value="Chromosome"/>
</dbReference>
<dbReference type="GO" id="GO:0005524">
    <property type="term" value="F:ATP binding"/>
    <property type="evidence" value="ECO:0007669"/>
    <property type="project" value="UniProtKB-KW"/>
</dbReference>
<dbReference type="Pfam" id="PF00005">
    <property type="entry name" value="ABC_tran"/>
    <property type="match status" value="1"/>
</dbReference>
<evidence type="ECO:0000256" key="2">
    <source>
        <dbReference type="ARBA" id="ARBA00022448"/>
    </source>
</evidence>
<dbReference type="KEGG" id="cfk:CFRA_01920"/>
<proteinExistence type="inferred from homology"/>
<dbReference type="PROSITE" id="PS00211">
    <property type="entry name" value="ABC_TRANSPORTER_1"/>
    <property type="match status" value="1"/>
</dbReference>
<dbReference type="InterPro" id="IPR050153">
    <property type="entry name" value="Metal_Ion_Import_ABC"/>
</dbReference>
<dbReference type="Gene3D" id="3.40.50.300">
    <property type="entry name" value="P-loop containing nucleotide triphosphate hydrolases"/>
    <property type="match status" value="1"/>
</dbReference>